<proteinExistence type="predicted"/>
<sequence>MIKPNNKYKNEWQNFWKNSDIPKITKIYYRMEFEIARECYTEGEKSALNIFFNNRSDYFPLISSENEELVKEDLFIHDFSRELLINRWKITFLSWPIWCCAFFMS</sequence>
<evidence type="ECO:0000313" key="1">
    <source>
        <dbReference type="EMBL" id="KKK87326.1"/>
    </source>
</evidence>
<comment type="caution">
    <text evidence="1">The sequence shown here is derived from an EMBL/GenBank/DDBJ whole genome shotgun (WGS) entry which is preliminary data.</text>
</comment>
<organism evidence="1">
    <name type="scientific">marine sediment metagenome</name>
    <dbReference type="NCBI Taxonomy" id="412755"/>
    <lineage>
        <taxon>unclassified sequences</taxon>
        <taxon>metagenomes</taxon>
        <taxon>ecological metagenomes</taxon>
    </lineage>
</organism>
<protein>
    <submittedName>
        <fullName evidence="1">Uncharacterized protein</fullName>
    </submittedName>
</protein>
<gene>
    <name evidence="1" type="ORF">LCGC14_2754350</name>
</gene>
<dbReference type="AlphaFoldDB" id="A0A0F9BSG4"/>
<dbReference type="EMBL" id="LAZR01050451">
    <property type="protein sequence ID" value="KKK87326.1"/>
    <property type="molecule type" value="Genomic_DNA"/>
</dbReference>
<accession>A0A0F9BSG4</accession>
<name>A0A0F9BSG4_9ZZZZ</name>
<reference evidence="1" key="1">
    <citation type="journal article" date="2015" name="Nature">
        <title>Complex archaea that bridge the gap between prokaryotes and eukaryotes.</title>
        <authorList>
            <person name="Spang A."/>
            <person name="Saw J.H."/>
            <person name="Jorgensen S.L."/>
            <person name="Zaremba-Niedzwiedzka K."/>
            <person name="Martijn J."/>
            <person name="Lind A.E."/>
            <person name="van Eijk R."/>
            <person name="Schleper C."/>
            <person name="Guy L."/>
            <person name="Ettema T.J."/>
        </authorList>
    </citation>
    <scope>NUCLEOTIDE SEQUENCE</scope>
</reference>